<evidence type="ECO:0000313" key="4">
    <source>
        <dbReference type="Proteomes" id="UP000838412"/>
    </source>
</evidence>
<protein>
    <submittedName>
        <fullName evidence="3">Hypp920 protein</fullName>
    </submittedName>
</protein>
<feature type="chain" id="PRO_5035452135" evidence="2">
    <location>
        <begin position="31"/>
        <end position="157"/>
    </location>
</feature>
<dbReference type="OrthoDB" id="10398229at2759"/>
<name>A0A8K0EKW8_BRALA</name>
<accession>A0A8K0EKW8</accession>
<proteinExistence type="predicted"/>
<feature type="signal peptide" evidence="2">
    <location>
        <begin position="1"/>
        <end position="30"/>
    </location>
</feature>
<keyword evidence="2" id="KW-0732">Signal</keyword>
<dbReference type="EMBL" id="OV696687">
    <property type="protein sequence ID" value="CAH1252515.1"/>
    <property type="molecule type" value="Genomic_DNA"/>
</dbReference>
<organism evidence="3 4">
    <name type="scientific">Branchiostoma lanceolatum</name>
    <name type="common">Common lancelet</name>
    <name type="synonym">Amphioxus lanceolatum</name>
    <dbReference type="NCBI Taxonomy" id="7740"/>
    <lineage>
        <taxon>Eukaryota</taxon>
        <taxon>Metazoa</taxon>
        <taxon>Chordata</taxon>
        <taxon>Cephalochordata</taxon>
        <taxon>Leptocardii</taxon>
        <taxon>Amphioxiformes</taxon>
        <taxon>Branchiostomatidae</taxon>
        <taxon>Branchiostoma</taxon>
    </lineage>
</organism>
<dbReference type="AlphaFoldDB" id="A0A8K0EKW8"/>
<dbReference type="Proteomes" id="UP000838412">
    <property type="component" value="Chromosome 2"/>
</dbReference>
<gene>
    <name evidence="3" type="primary">Hypp920</name>
    <name evidence="3" type="ORF">BLAG_LOCUS12580</name>
</gene>
<evidence type="ECO:0000256" key="1">
    <source>
        <dbReference type="SAM" id="MobiDB-lite"/>
    </source>
</evidence>
<evidence type="ECO:0000256" key="2">
    <source>
        <dbReference type="SAM" id="SignalP"/>
    </source>
</evidence>
<reference evidence="3" key="1">
    <citation type="submission" date="2022-01" db="EMBL/GenBank/DDBJ databases">
        <authorList>
            <person name="Braso-Vives M."/>
        </authorList>
    </citation>
    <scope>NUCLEOTIDE SEQUENCE</scope>
</reference>
<feature type="region of interest" description="Disordered" evidence="1">
    <location>
        <begin position="95"/>
        <end position="134"/>
    </location>
</feature>
<sequence length="157" mass="17013">MYPTQLARRLSALTGALLVLLTNLSSLCGGFPEDLYPLHQIPFTEGSPEYEVFCGHRHSDEFSNCSHNYEFQLLRELAYDGRNHLLLGANRPVGSDLGSRGRGQPSHESAVMVQGGTNSRWGEGRATASVPGGDRTGSVTISLLAGHRESIVCSDVR</sequence>
<evidence type="ECO:0000313" key="3">
    <source>
        <dbReference type="EMBL" id="CAH1252515.1"/>
    </source>
</evidence>
<keyword evidence="4" id="KW-1185">Reference proteome</keyword>